<protein>
    <submittedName>
        <fullName evidence="1">Uncharacterized protein</fullName>
    </submittedName>
</protein>
<dbReference type="AlphaFoldDB" id="A0A8T2QAX2"/>
<accession>A0A8T2QAX2</accession>
<organism evidence="1 2">
    <name type="scientific">Ceratopteris richardii</name>
    <name type="common">Triangle waterfern</name>
    <dbReference type="NCBI Taxonomy" id="49495"/>
    <lineage>
        <taxon>Eukaryota</taxon>
        <taxon>Viridiplantae</taxon>
        <taxon>Streptophyta</taxon>
        <taxon>Embryophyta</taxon>
        <taxon>Tracheophyta</taxon>
        <taxon>Polypodiopsida</taxon>
        <taxon>Polypodiidae</taxon>
        <taxon>Polypodiales</taxon>
        <taxon>Pteridineae</taxon>
        <taxon>Pteridaceae</taxon>
        <taxon>Parkerioideae</taxon>
        <taxon>Ceratopteris</taxon>
    </lineage>
</organism>
<comment type="caution">
    <text evidence="1">The sequence shown here is derived from an EMBL/GenBank/DDBJ whole genome shotgun (WGS) entry which is preliminary data.</text>
</comment>
<dbReference type="EMBL" id="CM035441">
    <property type="protein sequence ID" value="KAH7280775.1"/>
    <property type="molecule type" value="Genomic_DNA"/>
</dbReference>
<keyword evidence="2" id="KW-1185">Reference proteome</keyword>
<dbReference type="Proteomes" id="UP000825935">
    <property type="component" value="Chromosome 36"/>
</dbReference>
<evidence type="ECO:0000313" key="2">
    <source>
        <dbReference type="Proteomes" id="UP000825935"/>
    </source>
</evidence>
<proteinExistence type="predicted"/>
<name>A0A8T2QAX2_CERRI</name>
<sequence length="48" mass="5820">MCSHPRSRKNMRTLLERRWLRSVVTPHIEGGLCRQLEKIIRHVTHCRK</sequence>
<evidence type="ECO:0000313" key="1">
    <source>
        <dbReference type="EMBL" id="KAH7280775.1"/>
    </source>
</evidence>
<gene>
    <name evidence="1" type="ORF">KP509_36G014000</name>
</gene>
<reference evidence="1" key="1">
    <citation type="submission" date="2021-08" db="EMBL/GenBank/DDBJ databases">
        <title>WGS assembly of Ceratopteris richardii.</title>
        <authorList>
            <person name="Marchant D.B."/>
            <person name="Chen G."/>
            <person name="Jenkins J."/>
            <person name="Shu S."/>
            <person name="Leebens-Mack J."/>
            <person name="Grimwood J."/>
            <person name="Schmutz J."/>
            <person name="Soltis P."/>
            <person name="Soltis D."/>
            <person name="Chen Z.-H."/>
        </authorList>
    </citation>
    <scope>NUCLEOTIDE SEQUENCE</scope>
    <source>
        <strain evidence="1">Whitten #5841</strain>
        <tissue evidence="1">Leaf</tissue>
    </source>
</reference>